<reference evidence="7 8" key="1">
    <citation type="submission" date="2021-05" db="EMBL/GenBank/DDBJ databases">
        <title>Novel Bacillus species.</title>
        <authorList>
            <person name="Liu G."/>
        </authorList>
    </citation>
    <scope>NUCLEOTIDE SEQUENCE [LARGE SCALE GENOMIC DNA]</scope>
    <source>
        <strain evidence="7 8">FJAT-49682</strain>
    </source>
</reference>
<evidence type="ECO:0000313" key="8">
    <source>
        <dbReference type="Proteomes" id="UP000676456"/>
    </source>
</evidence>
<dbReference type="EMBL" id="JAGYPN010000001">
    <property type="protein sequence ID" value="MBS4221150.1"/>
    <property type="molecule type" value="Genomic_DNA"/>
</dbReference>
<dbReference type="Proteomes" id="UP000676456">
    <property type="component" value="Unassembled WGS sequence"/>
</dbReference>
<dbReference type="PROSITE" id="PS51257">
    <property type="entry name" value="PROKAR_LIPOPROTEIN"/>
    <property type="match status" value="1"/>
</dbReference>
<dbReference type="Gene3D" id="3.40.190.10">
    <property type="entry name" value="Periplasmic binding protein-like II"/>
    <property type="match status" value="1"/>
</dbReference>
<keyword evidence="1" id="KW-1003">Cell membrane</keyword>
<accession>A0A942UIB4</accession>
<keyword evidence="5" id="KW-0449">Lipoprotein</keyword>
<dbReference type="PANTHER" id="PTHR43649:SF33">
    <property type="entry name" value="POLYGALACTURONAN_RHAMNOGALACTURONAN-BINDING PROTEIN YTCQ"/>
    <property type="match status" value="1"/>
</dbReference>
<keyword evidence="8" id="KW-1185">Reference proteome</keyword>
<name>A0A942UIB4_9BACI</name>
<dbReference type="InterPro" id="IPR050490">
    <property type="entry name" value="Bact_solute-bd_prot1"/>
</dbReference>
<dbReference type="AlphaFoldDB" id="A0A942UIB4"/>
<dbReference type="PANTHER" id="PTHR43649">
    <property type="entry name" value="ARABINOSE-BINDING PROTEIN-RELATED"/>
    <property type="match status" value="1"/>
</dbReference>
<evidence type="ECO:0000256" key="3">
    <source>
        <dbReference type="ARBA" id="ARBA00023136"/>
    </source>
</evidence>
<dbReference type="CDD" id="cd13585">
    <property type="entry name" value="PBP2_TMBP_like"/>
    <property type="match status" value="1"/>
</dbReference>
<keyword evidence="2 6" id="KW-0732">Signal</keyword>
<evidence type="ECO:0000256" key="1">
    <source>
        <dbReference type="ARBA" id="ARBA00022475"/>
    </source>
</evidence>
<feature type="signal peptide" evidence="6">
    <location>
        <begin position="1"/>
        <end position="20"/>
    </location>
</feature>
<dbReference type="SUPFAM" id="SSF53850">
    <property type="entry name" value="Periplasmic binding protein-like II"/>
    <property type="match status" value="1"/>
</dbReference>
<evidence type="ECO:0000256" key="6">
    <source>
        <dbReference type="SAM" id="SignalP"/>
    </source>
</evidence>
<protein>
    <submittedName>
        <fullName evidence="7">Sugar ABC transporter substrate-binding protein</fullName>
    </submittedName>
</protein>
<evidence type="ECO:0000313" key="7">
    <source>
        <dbReference type="EMBL" id="MBS4221150.1"/>
    </source>
</evidence>
<comment type="caution">
    <text evidence="7">The sequence shown here is derived from an EMBL/GenBank/DDBJ whole genome shotgun (WGS) entry which is preliminary data.</text>
</comment>
<evidence type="ECO:0000256" key="5">
    <source>
        <dbReference type="ARBA" id="ARBA00023288"/>
    </source>
</evidence>
<evidence type="ECO:0000256" key="2">
    <source>
        <dbReference type="ARBA" id="ARBA00022729"/>
    </source>
</evidence>
<proteinExistence type="predicted"/>
<sequence length="420" mass="47267">MLKKRFSILVVALCTLLVFAGCSSKESSSEKTKKGEKATIEFAAWGGPEENKELEGLVEKVNADADDYKIKLINIPNDYSTKLQTMISGKKAPDIFYLSQEWVASYASKNILLDITDLAKNDNQLDLDDYYEEPLKTARYNDKLYGLPWISQPVLMYYNKAIFDEAGLPYPDNTWDWEQFRKVAKELTVDKNNDGRLDQWGTIANGWPPEKIWAWSYGGGFLNDNGEITIDSPETIEGLQVYYDILHTDKSVPSSNTIEQQGLAEMFIAGKVAMFFGGAADDLDYIDGLDVGATVVPKGKERATFNWIANMVASADTENPEIAYKALRDMTDAIHHWKLAPPRKSMMDKLAEIQPKKTEEALAAIEESMEYAKGLVLHEKRQEIDSIIWDNLSDPLIRGEGTPEELAKKTAEKLKEFTGK</sequence>
<dbReference type="InterPro" id="IPR006059">
    <property type="entry name" value="SBP"/>
</dbReference>
<organism evidence="7 8">
    <name type="scientific">Lederbergia citrea</name>
    <dbReference type="NCBI Taxonomy" id="2833581"/>
    <lineage>
        <taxon>Bacteria</taxon>
        <taxon>Bacillati</taxon>
        <taxon>Bacillota</taxon>
        <taxon>Bacilli</taxon>
        <taxon>Bacillales</taxon>
        <taxon>Bacillaceae</taxon>
        <taxon>Lederbergia</taxon>
    </lineage>
</organism>
<feature type="chain" id="PRO_5039523046" evidence="6">
    <location>
        <begin position="21"/>
        <end position="420"/>
    </location>
</feature>
<keyword evidence="4" id="KW-0564">Palmitate</keyword>
<evidence type="ECO:0000256" key="4">
    <source>
        <dbReference type="ARBA" id="ARBA00023139"/>
    </source>
</evidence>
<keyword evidence="3" id="KW-0472">Membrane</keyword>
<gene>
    <name evidence="7" type="ORF">KHA91_00085</name>
</gene>
<dbReference type="RefSeq" id="WP_213096213.1">
    <property type="nucleotide sequence ID" value="NZ_JAGYPH010000001.1"/>
</dbReference>
<dbReference type="Pfam" id="PF01547">
    <property type="entry name" value="SBP_bac_1"/>
    <property type="match status" value="1"/>
</dbReference>